<evidence type="ECO:0000313" key="4">
    <source>
        <dbReference type="Proteomes" id="UP000607653"/>
    </source>
</evidence>
<feature type="region of interest" description="Disordered" evidence="1">
    <location>
        <begin position="165"/>
        <end position="204"/>
    </location>
</feature>
<evidence type="ECO:0000256" key="1">
    <source>
        <dbReference type="SAM" id="MobiDB-lite"/>
    </source>
</evidence>
<evidence type="ECO:0000313" key="3">
    <source>
        <dbReference type="EMBL" id="DAD35873.1"/>
    </source>
</evidence>
<feature type="domain" description="Myb/SANT-like" evidence="2">
    <location>
        <begin position="15"/>
        <end position="96"/>
    </location>
</feature>
<reference evidence="3 4" key="1">
    <citation type="journal article" date="2020" name="Mol. Biol. Evol.">
        <title>Distinct Expression and Methylation Patterns for Genes with Different Fates following a Single Whole-Genome Duplication in Flowering Plants.</title>
        <authorList>
            <person name="Shi T."/>
            <person name="Rahmani R.S."/>
            <person name="Gugger P.F."/>
            <person name="Wang M."/>
            <person name="Li H."/>
            <person name="Zhang Y."/>
            <person name="Li Z."/>
            <person name="Wang Q."/>
            <person name="Van de Peer Y."/>
            <person name="Marchal K."/>
            <person name="Chen J."/>
        </authorList>
    </citation>
    <scope>NUCLEOTIDE SEQUENCE [LARGE SCALE GENOMIC DNA]</scope>
    <source>
        <tissue evidence="3">Leaf</tissue>
    </source>
</reference>
<proteinExistence type="predicted"/>
<gene>
    <name evidence="3" type="ORF">HUJ06_006513</name>
</gene>
<dbReference type="InterPro" id="IPR024752">
    <property type="entry name" value="Myb/SANT-like_dom"/>
</dbReference>
<dbReference type="EMBL" id="DUZY01000004">
    <property type="protein sequence ID" value="DAD35873.1"/>
    <property type="molecule type" value="Genomic_DNA"/>
</dbReference>
<protein>
    <recommendedName>
        <fullName evidence="2">Myb/SANT-like domain-containing protein</fullName>
    </recommendedName>
</protein>
<dbReference type="AlphaFoldDB" id="A0A822YUV2"/>
<keyword evidence="4" id="KW-1185">Reference proteome</keyword>
<comment type="caution">
    <text evidence="3">The sequence shown here is derived from an EMBL/GenBank/DDBJ whole genome shotgun (WGS) entry which is preliminary data.</text>
</comment>
<dbReference type="PANTHER" id="PTHR31704:SF48">
    <property type="entry name" value="L10-INTERACTING MYB DOMAIN-CONTAINING PROTEIN-LIKE"/>
    <property type="match status" value="1"/>
</dbReference>
<sequence>MVTGDNFDKDTWKDPALQKLLLDLCLDEVSTHGRQGGSLKKESCMDTGSEEKHLKNVFDYLKRKYQLWLTLINRTRNGYNPSTDTVDWSNELWEEFLKAYPNAKVFRYAGVQFVNECKAVFDGVCSTSEVGWTPLANRPRLVASTGVHDDTQEGGPIDITDTPTTSLTMPQTQTQHTFEESIGPSERPSKREKKFPNEIDATME</sequence>
<evidence type="ECO:0000259" key="2">
    <source>
        <dbReference type="Pfam" id="PF12776"/>
    </source>
</evidence>
<name>A0A822YUV2_NELNU</name>
<dbReference type="Proteomes" id="UP000607653">
    <property type="component" value="Unassembled WGS sequence"/>
</dbReference>
<feature type="compositionally biased region" description="Polar residues" evidence="1">
    <location>
        <begin position="165"/>
        <end position="176"/>
    </location>
</feature>
<dbReference type="PANTHER" id="PTHR31704">
    <property type="entry name" value="MYB/SANT-LIKE DNA-BINDING DOMAIN PROTEIN-RELATED"/>
    <property type="match status" value="1"/>
</dbReference>
<organism evidence="3 4">
    <name type="scientific">Nelumbo nucifera</name>
    <name type="common">Sacred lotus</name>
    <dbReference type="NCBI Taxonomy" id="4432"/>
    <lineage>
        <taxon>Eukaryota</taxon>
        <taxon>Viridiplantae</taxon>
        <taxon>Streptophyta</taxon>
        <taxon>Embryophyta</taxon>
        <taxon>Tracheophyta</taxon>
        <taxon>Spermatophyta</taxon>
        <taxon>Magnoliopsida</taxon>
        <taxon>Proteales</taxon>
        <taxon>Nelumbonaceae</taxon>
        <taxon>Nelumbo</taxon>
    </lineage>
</organism>
<accession>A0A822YUV2</accession>
<dbReference type="Pfam" id="PF12776">
    <property type="entry name" value="Myb_DNA-bind_3"/>
    <property type="match status" value="1"/>
</dbReference>